<organism evidence="1 2">
    <name type="scientific">Bifidobacterium apri</name>
    <dbReference type="NCBI Taxonomy" id="1769423"/>
    <lineage>
        <taxon>Bacteria</taxon>
        <taxon>Bacillati</taxon>
        <taxon>Actinomycetota</taxon>
        <taxon>Actinomycetes</taxon>
        <taxon>Bifidobacteriales</taxon>
        <taxon>Bifidobacteriaceae</taxon>
        <taxon>Bifidobacterium</taxon>
    </lineage>
</organism>
<reference evidence="1 2" key="1">
    <citation type="submission" date="2019-09" db="EMBL/GenBank/DDBJ databases">
        <title>Characterization of the phylogenetic diversity of two novel species belonging to the genus Bifidobacterium: Bifidobacterium cebidarum sp. nov. and Bifidobacterium leontopitheci sp. nov.</title>
        <authorList>
            <person name="Lugli G.A."/>
            <person name="Duranti S."/>
            <person name="Milani C."/>
            <person name="Turroni F."/>
            <person name="Ventura M."/>
        </authorList>
    </citation>
    <scope>NUCLEOTIDE SEQUENCE [LARGE SCALE GENOMIC DNA]</scope>
    <source>
        <strain evidence="1 2">DSM 100238</strain>
    </source>
</reference>
<keyword evidence="2" id="KW-1185">Reference proteome</keyword>
<dbReference type="EMBL" id="WBSO01000006">
    <property type="protein sequence ID" value="KAB8298443.1"/>
    <property type="molecule type" value="Genomic_DNA"/>
</dbReference>
<dbReference type="Proteomes" id="UP000440041">
    <property type="component" value="Unassembled WGS sequence"/>
</dbReference>
<gene>
    <name evidence="1" type="ORF">DSM100238_1130</name>
</gene>
<proteinExistence type="predicted"/>
<protein>
    <submittedName>
        <fullName evidence="1">Uncharacterized protein</fullName>
    </submittedName>
</protein>
<sequence>MTRTLRYRHMDGLGKNPHSQYSQGIVTCDVIDSNPLNQVPFAASGNNQT</sequence>
<evidence type="ECO:0000313" key="2">
    <source>
        <dbReference type="Proteomes" id="UP000440041"/>
    </source>
</evidence>
<name>A0A6A2W3B4_9BIFI</name>
<dbReference type="AlphaFoldDB" id="A0A6A2W3B4"/>
<evidence type="ECO:0000313" key="1">
    <source>
        <dbReference type="EMBL" id="KAB8298443.1"/>
    </source>
</evidence>
<comment type="caution">
    <text evidence="1">The sequence shown here is derived from an EMBL/GenBank/DDBJ whole genome shotgun (WGS) entry which is preliminary data.</text>
</comment>
<accession>A0A6A2W3B4</accession>